<gene>
    <name evidence="1" type="ORF">Adt_47631</name>
</gene>
<dbReference type="Proteomes" id="UP001604336">
    <property type="component" value="Unassembled WGS sequence"/>
</dbReference>
<reference evidence="2" key="1">
    <citation type="submission" date="2024-07" db="EMBL/GenBank/DDBJ databases">
        <title>Two chromosome-level genome assemblies of Korean endemic species Abeliophyllum distichum and Forsythia ovata (Oleaceae).</title>
        <authorList>
            <person name="Jang H."/>
        </authorList>
    </citation>
    <scope>NUCLEOTIDE SEQUENCE [LARGE SCALE GENOMIC DNA]</scope>
</reference>
<dbReference type="EMBL" id="JBFOLK010000256">
    <property type="protein sequence ID" value="KAL2454870.1"/>
    <property type="molecule type" value="Genomic_DNA"/>
</dbReference>
<accession>A0ABD1NTD9</accession>
<protein>
    <submittedName>
        <fullName evidence="1">Uncharacterized protein</fullName>
    </submittedName>
</protein>
<proteinExistence type="predicted"/>
<evidence type="ECO:0000313" key="2">
    <source>
        <dbReference type="Proteomes" id="UP001604336"/>
    </source>
</evidence>
<evidence type="ECO:0000313" key="1">
    <source>
        <dbReference type="EMBL" id="KAL2454870.1"/>
    </source>
</evidence>
<keyword evidence="2" id="KW-1185">Reference proteome</keyword>
<name>A0ABD1NTD9_9LAMI</name>
<sequence>MPIEIMMIGAEDLATSTLNLVKPTFLRQPEHRFTSRFTGTASAESESSFFKSLLVSIGFNFLSDEDLEDEMDLNDFLDPIVTATTENVDPVAIELKHVLHESLAAELPAMPHLTHSVMVSVTTLNFVSYFSVFCAIITKSIHKESANNTSNS</sequence>
<organism evidence="1 2">
    <name type="scientific">Abeliophyllum distichum</name>
    <dbReference type="NCBI Taxonomy" id="126358"/>
    <lineage>
        <taxon>Eukaryota</taxon>
        <taxon>Viridiplantae</taxon>
        <taxon>Streptophyta</taxon>
        <taxon>Embryophyta</taxon>
        <taxon>Tracheophyta</taxon>
        <taxon>Spermatophyta</taxon>
        <taxon>Magnoliopsida</taxon>
        <taxon>eudicotyledons</taxon>
        <taxon>Gunneridae</taxon>
        <taxon>Pentapetalae</taxon>
        <taxon>asterids</taxon>
        <taxon>lamiids</taxon>
        <taxon>Lamiales</taxon>
        <taxon>Oleaceae</taxon>
        <taxon>Forsythieae</taxon>
        <taxon>Abeliophyllum</taxon>
    </lineage>
</organism>
<dbReference type="AlphaFoldDB" id="A0ABD1NTD9"/>
<comment type="caution">
    <text evidence="1">The sequence shown here is derived from an EMBL/GenBank/DDBJ whole genome shotgun (WGS) entry which is preliminary data.</text>
</comment>